<evidence type="ECO:0000256" key="2">
    <source>
        <dbReference type="ARBA" id="ARBA00022490"/>
    </source>
</evidence>
<feature type="binding site" evidence="10">
    <location>
        <position position="35"/>
    </location>
    <ligand>
        <name>ATP</name>
        <dbReference type="ChEBI" id="CHEBI:30616"/>
    </ligand>
</feature>
<comment type="subcellular location">
    <subcellularLocation>
        <location evidence="10">Cytoplasm</location>
    </subcellularLocation>
    <subcellularLocation>
        <location evidence="10">Nucleus</location>
    </subcellularLocation>
</comment>
<comment type="subunit">
    <text evidence="10">Monomer and homodimer. Interacts with small ribosomal subunit protein uS11. Not a structural component of 43S pre-ribosomes, but transiently interacts with them by binding to uS11.</text>
</comment>
<keyword evidence="6 10" id="KW-0547">Nucleotide-binding</keyword>
<dbReference type="GO" id="GO:0042274">
    <property type="term" value="P:ribosomal small subunit biogenesis"/>
    <property type="evidence" value="ECO:0007669"/>
    <property type="project" value="UniProtKB-UniRule"/>
</dbReference>
<dbReference type="HAMAP" id="MF_00039">
    <property type="entry name" value="Adenylate_kinase_AK6"/>
    <property type="match status" value="1"/>
</dbReference>
<evidence type="ECO:0000256" key="11">
    <source>
        <dbReference type="SAM" id="MobiDB-lite"/>
    </source>
</evidence>
<feature type="binding site" evidence="10">
    <location>
        <position position="132"/>
    </location>
    <ligand>
        <name>ATP</name>
        <dbReference type="ChEBI" id="CHEBI:30616"/>
    </ligand>
</feature>
<dbReference type="EC" id="2.7.4.3" evidence="10"/>
<feature type="binding site" evidence="10">
    <location>
        <position position="38"/>
    </location>
    <ligand>
        <name>ATP</name>
        <dbReference type="ChEBI" id="CHEBI:30616"/>
    </ligand>
</feature>
<comment type="catalytic activity">
    <reaction evidence="1 10">
        <text>AMP + ATP = 2 ADP</text>
        <dbReference type="Rhea" id="RHEA:12973"/>
        <dbReference type="ChEBI" id="CHEBI:30616"/>
        <dbReference type="ChEBI" id="CHEBI:456215"/>
        <dbReference type="ChEBI" id="CHEBI:456216"/>
        <dbReference type="EC" id="2.7.4.3"/>
    </reaction>
</comment>
<keyword evidence="2 10" id="KW-0963">Cytoplasm</keyword>
<evidence type="ECO:0000256" key="8">
    <source>
        <dbReference type="ARBA" id="ARBA00022840"/>
    </source>
</evidence>
<feature type="binding site" evidence="10">
    <location>
        <position position="39"/>
    </location>
    <ligand>
        <name>ATP</name>
        <dbReference type="ChEBI" id="CHEBI:30616"/>
    </ligand>
</feature>
<comment type="similarity">
    <text evidence="10">Belongs to the adenylate kinase family. AK6 subfamily.</text>
</comment>
<dbReference type="FunFam" id="3.40.50.300:FF:000372">
    <property type="entry name" value="Adenylate kinase isoenzyme 6 homolog"/>
    <property type="match status" value="1"/>
</dbReference>
<evidence type="ECO:0000256" key="4">
    <source>
        <dbReference type="ARBA" id="ARBA00022552"/>
    </source>
</evidence>
<comment type="caution">
    <text evidence="10">Lacks conserved residue(s) required for the propagation of feature annotation.</text>
</comment>
<protein>
    <recommendedName>
        <fullName evidence="10">Adenylate kinase isoenzyme 6 homolog</fullName>
        <shortName evidence="10">AK6</shortName>
        <ecNumber evidence="10">2.7.4.3</ecNumber>
    </recommendedName>
    <alternativeName>
        <fullName evidence="10">Dual activity adenylate kinase/ATPase</fullName>
        <shortName evidence="10">AK/ATPase</shortName>
    </alternativeName>
</protein>
<evidence type="ECO:0000313" key="12">
    <source>
        <dbReference type="EMBL" id="ADD38584.1"/>
    </source>
</evidence>
<dbReference type="PANTHER" id="PTHR12595">
    <property type="entry name" value="POS9-ACTIVATING FACTOR FAP7-RELATED"/>
    <property type="match status" value="1"/>
</dbReference>
<feature type="region of interest" description="Disordered" evidence="11">
    <location>
        <begin position="1"/>
        <end position="26"/>
    </location>
</feature>
<organism evidence="12">
    <name type="scientific">Lepeophtheirus salmonis</name>
    <name type="common">Salmon louse</name>
    <name type="synonym">Caligus salmonis</name>
    <dbReference type="NCBI Taxonomy" id="72036"/>
    <lineage>
        <taxon>Eukaryota</taxon>
        <taxon>Metazoa</taxon>
        <taxon>Ecdysozoa</taxon>
        <taxon>Arthropoda</taxon>
        <taxon>Crustacea</taxon>
        <taxon>Multicrustacea</taxon>
        <taxon>Hexanauplia</taxon>
        <taxon>Copepoda</taxon>
        <taxon>Siphonostomatoida</taxon>
        <taxon>Caligidae</taxon>
        <taxon>Lepeophtheirus</taxon>
    </lineage>
</organism>
<evidence type="ECO:0000256" key="10">
    <source>
        <dbReference type="HAMAP-Rule" id="MF_03173"/>
    </source>
</evidence>
<dbReference type="GO" id="GO:0005737">
    <property type="term" value="C:cytoplasm"/>
    <property type="evidence" value="ECO:0007669"/>
    <property type="project" value="UniProtKB-SubCell"/>
</dbReference>
<keyword evidence="7 10" id="KW-0418">Kinase</keyword>
<dbReference type="SUPFAM" id="SSF52540">
    <property type="entry name" value="P-loop containing nucleoside triphosphate hydrolases"/>
    <property type="match status" value="1"/>
</dbReference>
<dbReference type="GO" id="GO:0006364">
    <property type="term" value="P:rRNA processing"/>
    <property type="evidence" value="ECO:0007669"/>
    <property type="project" value="UniProtKB-KW"/>
</dbReference>
<feature type="binding site" evidence="10">
    <location>
        <position position="37"/>
    </location>
    <ligand>
        <name>ATP</name>
        <dbReference type="ChEBI" id="CHEBI:30616"/>
    </ligand>
</feature>
<dbReference type="OrthoDB" id="10251185at2759"/>
<dbReference type="GO" id="GO:0005524">
    <property type="term" value="F:ATP binding"/>
    <property type="evidence" value="ECO:0007669"/>
    <property type="project" value="UniProtKB-KW"/>
</dbReference>
<accession>D3PJ48</accession>
<evidence type="ECO:0000256" key="6">
    <source>
        <dbReference type="ARBA" id="ARBA00022741"/>
    </source>
</evidence>
<dbReference type="EMBL" id="BT121654">
    <property type="protein sequence ID" value="ADD38584.1"/>
    <property type="molecule type" value="mRNA"/>
</dbReference>
<dbReference type="Gene3D" id="3.40.50.300">
    <property type="entry name" value="P-loop containing nucleotide triphosphate hydrolases"/>
    <property type="match status" value="1"/>
</dbReference>
<dbReference type="InterPro" id="IPR027417">
    <property type="entry name" value="P-loop_NTPase"/>
</dbReference>
<sequence length="196" mass="22443">MSDSDSENRPCKKRVKTKRAPKRNIPNILITGTPGTGKSRLSKCVSEACPEMKWINIGEYAKEKNFMGTWDDKYQCHELNEDALLDSLEEPASIGGLLIDHHIPDLYPERFFDAVFVLRAETSILYDRLEGRGYKDAKLEDNVQCEIFQTILDEAKESYEESIVFELSSNDESNLENNKETVINWIKKWIASSSQS</sequence>
<dbReference type="AlphaFoldDB" id="D3PJ48"/>
<dbReference type="PANTHER" id="PTHR12595:SF0">
    <property type="entry name" value="ADENYLATE KINASE ISOENZYME 6"/>
    <property type="match status" value="1"/>
</dbReference>
<dbReference type="GO" id="GO:0016887">
    <property type="term" value="F:ATP hydrolysis activity"/>
    <property type="evidence" value="ECO:0007669"/>
    <property type="project" value="UniProtKB-UniRule"/>
</dbReference>
<dbReference type="GO" id="GO:0004017">
    <property type="term" value="F:AMP kinase activity"/>
    <property type="evidence" value="ECO:0007669"/>
    <property type="project" value="UniProtKB-UniRule"/>
</dbReference>
<keyword evidence="9 10" id="KW-0539">Nucleus</keyword>
<evidence type="ECO:0000256" key="9">
    <source>
        <dbReference type="ARBA" id="ARBA00023242"/>
    </source>
</evidence>
<evidence type="ECO:0000256" key="1">
    <source>
        <dbReference type="ARBA" id="ARBA00000582"/>
    </source>
</evidence>
<feature type="compositionally biased region" description="Basic residues" evidence="11">
    <location>
        <begin position="11"/>
        <end position="22"/>
    </location>
</feature>
<keyword evidence="4 10" id="KW-0698">rRNA processing</keyword>
<keyword evidence="3 10" id="KW-0690">Ribosome biogenesis</keyword>
<proteinExistence type="evidence at transcript level"/>
<gene>
    <name evidence="12" type="primary">KAD6</name>
</gene>
<evidence type="ECO:0000256" key="3">
    <source>
        <dbReference type="ARBA" id="ARBA00022517"/>
    </source>
</evidence>
<comment type="function">
    <text evidence="10">Broad-specificity nucleoside monophosphate (NMP) kinase that catalyzes the reversible transfer of the terminal phosphate group between nucleoside triphosphates and monophosphates. Has also ATPase activity. Involved in the late cytoplasmic maturation steps of the 40S ribosomal particles, specifically 18S rRNA maturation. While NMP activity is not required for ribosome maturation, ATPase activity is. Associates transiently with small ribosomal subunit protein uS11. ATP hydrolysis breaks the interaction with uS11. May temporarily remove uS11 from the ribosome to enable a conformational change of the ribosomal RNA that is needed for the final maturation step of the small ribosomal subunit. Its NMP activity may have a role in nuclear energy homeostasis.</text>
</comment>
<dbReference type="Pfam" id="PF13238">
    <property type="entry name" value="AAA_18"/>
    <property type="match status" value="1"/>
</dbReference>
<dbReference type="OMA" id="QCEIFGT"/>
<evidence type="ECO:0000256" key="7">
    <source>
        <dbReference type="ARBA" id="ARBA00022777"/>
    </source>
</evidence>
<keyword evidence="5 10" id="KW-0808">Transferase</keyword>
<comment type="catalytic activity">
    <reaction evidence="10">
        <text>ATP + H2O = ADP + phosphate + H(+)</text>
        <dbReference type="Rhea" id="RHEA:13065"/>
        <dbReference type="ChEBI" id="CHEBI:15377"/>
        <dbReference type="ChEBI" id="CHEBI:15378"/>
        <dbReference type="ChEBI" id="CHEBI:30616"/>
        <dbReference type="ChEBI" id="CHEBI:43474"/>
        <dbReference type="ChEBI" id="CHEBI:456216"/>
    </reaction>
</comment>
<evidence type="ECO:0000256" key="5">
    <source>
        <dbReference type="ARBA" id="ARBA00022679"/>
    </source>
</evidence>
<dbReference type="GO" id="GO:0005634">
    <property type="term" value="C:nucleus"/>
    <property type="evidence" value="ECO:0007669"/>
    <property type="project" value="UniProtKB-SubCell"/>
</dbReference>
<feature type="compositionally biased region" description="Basic and acidic residues" evidence="11">
    <location>
        <begin position="1"/>
        <end position="10"/>
    </location>
</feature>
<name>D3PJ48_LEPSM</name>
<reference evidence="12" key="1">
    <citation type="submission" date="2010-03" db="EMBL/GenBank/DDBJ databases">
        <title>Atlantic Lepeophtheirus salmonis ESTs and full-length cDNAs.</title>
        <authorList>
            <person name="Yasuike M."/>
            <person name="von Schalburg K."/>
            <person name="Cooper G."/>
            <person name="Leong J."/>
            <person name="Nilsen F."/>
            <person name="Jones S.R.M."/>
            <person name="Koop B.F."/>
        </authorList>
    </citation>
    <scope>NUCLEOTIDE SEQUENCE</scope>
    <source>
        <strain evidence="12">Atlantic form</strain>
        <tissue evidence="12">Mixed tissue</tissue>
    </source>
</reference>
<keyword evidence="8 10" id="KW-0067">ATP-binding</keyword>
<feature type="region of interest" description="LID" evidence="10">
    <location>
        <begin position="131"/>
        <end position="141"/>
    </location>
</feature>
<feature type="region of interest" description="NMPbind" evidence="10">
    <location>
        <begin position="56"/>
        <end position="79"/>
    </location>
</feature>
<dbReference type="InterPro" id="IPR020618">
    <property type="entry name" value="Adenyl_kinase_AK6"/>
</dbReference>